<dbReference type="GO" id="GO:0006508">
    <property type="term" value="P:proteolysis"/>
    <property type="evidence" value="ECO:0007669"/>
    <property type="project" value="UniProtKB-KW"/>
</dbReference>
<dbReference type="InterPro" id="IPR042269">
    <property type="entry name" value="Ser_carbopepase_S28_SKS"/>
</dbReference>
<organism evidence="7 8">
    <name type="scientific">Phaseolus angularis</name>
    <name type="common">Azuki bean</name>
    <name type="synonym">Vigna angularis</name>
    <dbReference type="NCBI Taxonomy" id="3914"/>
    <lineage>
        <taxon>Eukaryota</taxon>
        <taxon>Viridiplantae</taxon>
        <taxon>Streptophyta</taxon>
        <taxon>Embryophyta</taxon>
        <taxon>Tracheophyta</taxon>
        <taxon>Spermatophyta</taxon>
        <taxon>Magnoliopsida</taxon>
        <taxon>eudicotyledons</taxon>
        <taxon>Gunneridae</taxon>
        <taxon>Pentapetalae</taxon>
        <taxon>rosids</taxon>
        <taxon>fabids</taxon>
        <taxon>Fabales</taxon>
        <taxon>Fabaceae</taxon>
        <taxon>Papilionoideae</taxon>
        <taxon>50 kb inversion clade</taxon>
        <taxon>NPAAA clade</taxon>
        <taxon>indigoferoid/millettioid clade</taxon>
        <taxon>Phaseoleae</taxon>
        <taxon>Vigna</taxon>
    </lineage>
</organism>
<dbReference type="InterPro" id="IPR008758">
    <property type="entry name" value="Peptidase_S28"/>
</dbReference>
<gene>
    <name evidence="7" type="ORF">HKW66_Vig0216350</name>
</gene>
<comment type="caution">
    <text evidence="7">The sequence shown here is derived from an EMBL/GenBank/DDBJ whole genome shotgun (WGS) entry which is preliminary data.</text>
</comment>
<accession>A0A8T0JGW3</accession>
<dbReference type="PANTHER" id="PTHR11010:SF110">
    <property type="entry name" value="PROLYLCARBOXYPEPTIDASE-LIKE PROTEIN-RELATED"/>
    <property type="match status" value="1"/>
</dbReference>
<reference evidence="7 8" key="1">
    <citation type="submission" date="2020-05" db="EMBL/GenBank/DDBJ databases">
        <title>Vigna angularis (adzuki bean) Var. LongXiaoDou No. 4 denovo assembly.</title>
        <authorList>
            <person name="Xiang H."/>
        </authorList>
    </citation>
    <scope>NUCLEOTIDE SEQUENCE [LARGE SCALE GENOMIC DNA]</scope>
    <source>
        <tissue evidence="7">Leaf</tissue>
    </source>
</reference>
<feature type="signal peptide" evidence="6">
    <location>
        <begin position="1"/>
        <end position="24"/>
    </location>
</feature>
<evidence type="ECO:0000256" key="3">
    <source>
        <dbReference type="ARBA" id="ARBA00022729"/>
    </source>
</evidence>
<dbReference type="Proteomes" id="UP000743370">
    <property type="component" value="Unassembled WGS sequence"/>
</dbReference>
<evidence type="ECO:0000313" key="8">
    <source>
        <dbReference type="Proteomes" id="UP000743370"/>
    </source>
</evidence>
<name>A0A8T0JGW3_PHAAN</name>
<dbReference type="Gene3D" id="3.40.50.1820">
    <property type="entry name" value="alpha/beta hydrolase"/>
    <property type="match status" value="1"/>
</dbReference>
<dbReference type="Gene3D" id="1.20.120.980">
    <property type="entry name" value="Serine carboxypeptidase S28, SKS domain"/>
    <property type="match status" value="1"/>
</dbReference>
<dbReference type="AlphaFoldDB" id="A0A8T0JGW3"/>
<evidence type="ECO:0000256" key="5">
    <source>
        <dbReference type="ARBA" id="ARBA00023180"/>
    </source>
</evidence>
<keyword evidence="3 6" id="KW-0732">Signal</keyword>
<feature type="chain" id="PRO_5035826506" evidence="6">
    <location>
        <begin position="25"/>
        <end position="505"/>
    </location>
</feature>
<dbReference type="GO" id="GO:0008239">
    <property type="term" value="F:dipeptidyl-peptidase activity"/>
    <property type="evidence" value="ECO:0007669"/>
    <property type="project" value="TreeGrafter"/>
</dbReference>
<dbReference type="Pfam" id="PF05577">
    <property type="entry name" value="Peptidase_S28"/>
    <property type="match status" value="1"/>
</dbReference>
<sequence>MGSILQSFQWLLLFMLTISVNVYAFKIPRLGTWRRSKERDPQIISSSSNFSDDFKTFYYTQRLDHFNYRPDSYHTFQQRYVINFKYWGGAKSSAPIFAFFGAEAPLDDDVYFVGFPRDNAPQFRALIVYIEHRYYGKSIPFGSREEAMRNASTRGYFNSAQAIADYAAVLLHIKKTLSAQNSPIIHVIAVLLASWFRLKYPHIALGALASSAPILYFNGIAPQAGYYYIVTKDFKETSETCYQTISKSWSEIDRVAKKPNGLSILSKRFKTCKKLNKSFELKDYLDSLYTDAAQYDFPSENPVKVICSAIDAAAKKTDIVGQIFEGVVAFMGHRSCYDMNEFNRPTETYIGWRWQTCSEMVMPIGHERNDSMFPPAPFNMKKFVHECSSLYGVLPRPHWVTTYYGGYDLKLILHRFASNIIFSNGLRDPYSSGGVLENISNSVLAVTTVNGCHCLDIQSRTAKDPEWLVRQRKEEVKIMKGWITEYEADLIAFSKQSKAATPKKG</sequence>
<dbReference type="SUPFAM" id="SSF53474">
    <property type="entry name" value="alpha/beta-Hydrolases"/>
    <property type="match status" value="1"/>
</dbReference>
<keyword evidence="5" id="KW-0325">Glycoprotein</keyword>
<keyword evidence="2 7" id="KW-0645">Protease</keyword>
<proteinExistence type="inferred from homology"/>
<evidence type="ECO:0000256" key="4">
    <source>
        <dbReference type="ARBA" id="ARBA00022801"/>
    </source>
</evidence>
<keyword evidence="4" id="KW-0378">Hydrolase</keyword>
<evidence type="ECO:0000256" key="6">
    <source>
        <dbReference type="SAM" id="SignalP"/>
    </source>
</evidence>
<evidence type="ECO:0000313" key="7">
    <source>
        <dbReference type="EMBL" id="KAG2371461.1"/>
    </source>
</evidence>
<dbReference type="GO" id="GO:0070008">
    <property type="term" value="F:serine-type exopeptidase activity"/>
    <property type="evidence" value="ECO:0007669"/>
    <property type="project" value="InterPro"/>
</dbReference>
<evidence type="ECO:0000256" key="1">
    <source>
        <dbReference type="ARBA" id="ARBA00011079"/>
    </source>
</evidence>
<evidence type="ECO:0000256" key="2">
    <source>
        <dbReference type="ARBA" id="ARBA00022670"/>
    </source>
</evidence>
<dbReference type="EMBL" id="JABFOF010000011">
    <property type="protein sequence ID" value="KAG2371461.1"/>
    <property type="molecule type" value="Genomic_DNA"/>
</dbReference>
<dbReference type="FunFam" id="1.20.120.980:FF:000006">
    <property type="entry name" value="Serine carboxypeptidase S28 family protein"/>
    <property type="match status" value="1"/>
</dbReference>
<dbReference type="InterPro" id="IPR029058">
    <property type="entry name" value="AB_hydrolase_fold"/>
</dbReference>
<comment type="similarity">
    <text evidence="1">Belongs to the peptidase S28 family.</text>
</comment>
<protein>
    <submittedName>
        <fullName evidence="7">Serine protease</fullName>
    </submittedName>
</protein>
<dbReference type="PANTHER" id="PTHR11010">
    <property type="entry name" value="PROTEASE S28 PRO-X CARBOXYPEPTIDASE-RELATED"/>
    <property type="match status" value="1"/>
</dbReference>